<evidence type="ECO:0000256" key="2">
    <source>
        <dbReference type="ARBA" id="ARBA00023002"/>
    </source>
</evidence>
<dbReference type="InterPro" id="IPR013149">
    <property type="entry name" value="ADH-like_C"/>
</dbReference>
<reference evidence="4 5" key="1">
    <citation type="submission" date="2019-02" db="EMBL/GenBank/DDBJ databases">
        <title>Arundinibacter roseus gen. nov., sp. nov., a new member of the family Cytophagaceae.</title>
        <authorList>
            <person name="Szuroczki S."/>
            <person name="Khayer B."/>
            <person name="Sproer C."/>
            <person name="Toumi M."/>
            <person name="Szabo A."/>
            <person name="Felfoldi T."/>
            <person name="Schumann P."/>
            <person name="Toth E."/>
        </authorList>
    </citation>
    <scope>NUCLEOTIDE SEQUENCE [LARGE SCALE GENOMIC DNA]</scope>
    <source>
        <strain evidence="4 5">DMA-k-7a</strain>
    </source>
</reference>
<dbReference type="InterPro" id="IPR036291">
    <property type="entry name" value="NAD(P)-bd_dom_sf"/>
</dbReference>
<dbReference type="InterPro" id="IPR020843">
    <property type="entry name" value="ER"/>
</dbReference>
<dbReference type="Gene3D" id="3.90.180.10">
    <property type="entry name" value="Medium-chain alcohol dehydrogenases, catalytic domain"/>
    <property type="match status" value="1"/>
</dbReference>
<keyword evidence="5" id="KW-1185">Reference proteome</keyword>
<evidence type="ECO:0000313" key="5">
    <source>
        <dbReference type="Proteomes" id="UP000295706"/>
    </source>
</evidence>
<protein>
    <submittedName>
        <fullName evidence="4">Alcohol dehydrogenase</fullName>
    </submittedName>
</protein>
<dbReference type="EMBL" id="SMJU01000005">
    <property type="protein sequence ID" value="TDB66023.1"/>
    <property type="molecule type" value="Genomic_DNA"/>
</dbReference>
<dbReference type="Pfam" id="PF00107">
    <property type="entry name" value="ADH_zinc_N"/>
    <property type="match status" value="1"/>
</dbReference>
<dbReference type="GO" id="GO:0016651">
    <property type="term" value="F:oxidoreductase activity, acting on NAD(P)H"/>
    <property type="evidence" value="ECO:0007669"/>
    <property type="project" value="TreeGrafter"/>
</dbReference>
<dbReference type="InterPro" id="IPR011032">
    <property type="entry name" value="GroES-like_sf"/>
</dbReference>
<dbReference type="GO" id="GO:0070402">
    <property type="term" value="F:NADPH binding"/>
    <property type="evidence" value="ECO:0007669"/>
    <property type="project" value="TreeGrafter"/>
</dbReference>
<dbReference type="SMART" id="SM00829">
    <property type="entry name" value="PKS_ER"/>
    <property type="match status" value="1"/>
</dbReference>
<dbReference type="OrthoDB" id="9787435at2"/>
<proteinExistence type="predicted"/>
<organism evidence="4 5">
    <name type="scientific">Arundinibacter roseus</name>
    <dbReference type="NCBI Taxonomy" id="2070510"/>
    <lineage>
        <taxon>Bacteria</taxon>
        <taxon>Pseudomonadati</taxon>
        <taxon>Bacteroidota</taxon>
        <taxon>Cytophagia</taxon>
        <taxon>Cytophagales</taxon>
        <taxon>Spirosomataceae</taxon>
        <taxon>Arundinibacter</taxon>
    </lineage>
</organism>
<feature type="domain" description="Enoyl reductase (ER)" evidence="3">
    <location>
        <begin position="10"/>
        <end position="321"/>
    </location>
</feature>
<dbReference type="CDD" id="cd05282">
    <property type="entry name" value="ETR_like"/>
    <property type="match status" value="1"/>
</dbReference>
<dbReference type="Pfam" id="PF08240">
    <property type="entry name" value="ADH_N"/>
    <property type="match status" value="1"/>
</dbReference>
<keyword evidence="1" id="KW-0521">NADP</keyword>
<dbReference type="Gene3D" id="3.40.50.720">
    <property type="entry name" value="NAD(P)-binding Rossmann-like Domain"/>
    <property type="match status" value="1"/>
</dbReference>
<dbReference type="RefSeq" id="WP_132116974.1">
    <property type="nucleotide sequence ID" value="NZ_SMJU01000005.1"/>
</dbReference>
<dbReference type="PANTHER" id="PTHR48106:SF2">
    <property type="entry name" value="ZN2+-BINDING DEHYDROGENASE"/>
    <property type="match status" value="1"/>
</dbReference>
<name>A0A4R4KE91_9BACT</name>
<accession>A0A4R4KE91</accession>
<dbReference type="SUPFAM" id="SSF51735">
    <property type="entry name" value="NAD(P)-binding Rossmann-fold domains"/>
    <property type="match status" value="1"/>
</dbReference>
<comment type="caution">
    <text evidence="4">The sequence shown here is derived from an EMBL/GenBank/DDBJ whole genome shotgun (WGS) entry which is preliminary data.</text>
</comment>
<sequence length="324" mass="34995">MKTIQFEKAGPPAEVLFVHESAVPKPSKGELLVKVIAAPVNPSDLSFVHGRYGLRPELPSAAGFEGVGTVEAVGEGVEIPVGSRVSFTTIGSWSEYALVNHRAVIPVPDQLSDQVAAQLFVNPFTAYAMVEESGVQPGEWLMITACGSAYGKLVIQLCRKKGIRTIGTVRRDDLNEELKRLGLDEVINTETEKLPARVREITGGTGVKCVVDAVGGHLTEEAMKCLGQNGLLLIFGLLSAQNPRLDVGLMIFKELTVKGFWLSEWMRKVDAATRAQVAGNVIGWLVSDEVSLPVEATYGLDEIVKAVEHADKPGRWGKILLQLS</sequence>
<dbReference type="Proteomes" id="UP000295706">
    <property type="component" value="Unassembled WGS sequence"/>
</dbReference>
<dbReference type="InterPro" id="IPR013154">
    <property type="entry name" value="ADH-like_N"/>
</dbReference>
<keyword evidence="2" id="KW-0560">Oxidoreductase</keyword>
<evidence type="ECO:0000256" key="1">
    <source>
        <dbReference type="ARBA" id="ARBA00022857"/>
    </source>
</evidence>
<gene>
    <name evidence="4" type="ORF">EZE20_09685</name>
</gene>
<dbReference type="SUPFAM" id="SSF50129">
    <property type="entry name" value="GroES-like"/>
    <property type="match status" value="1"/>
</dbReference>
<dbReference type="PANTHER" id="PTHR48106">
    <property type="entry name" value="QUINONE OXIDOREDUCTASE PIG3-RELATED"/>
    <property type="match status" value="1"/>
</dbReference>
<dbReference type="AlphaFoldDB" id="A0A4R4KE91"/>
<evidence type="ECO:0000259" key="3">
    <source>
        <dbReference type="SMART" id="SM00829"/>
    </source>
</evidence>
<evidence type="ECO:0000313" key="4">
    <source>
        <dbReference type="EMBL" id="TDB66023.1"/>
    </source>
</evidence>